<dbReference type="SUPFAM" id="SSF50129">
    <property type="entry name" value="GroES-like"/>
    <property type="match status" value="1"/>
</dbReference>
<dbReference type="SMART" id="SM00829">
    <property type="entry name" value="PKS_ER"/>
    <property type="match status" value="1"/>
</dbReference>
<dbReference type="PANTHER" id="PTHR44154">
    <property type="entry name" value="QUINONE OXIDOREDUCTASE"/>
    <property type="match status" value="1"/>
</dbReference>
<reference evidence="3 4" key="1">
    <citation type="submission" date="2017-06" db="EMBL/GenBank/DDBJ databases">
        <title>Complete genome sequence of Nitrospirillum amazonense strain CBAmC, an endophytic nitrogen-fixing and plant growth-promoting bacterium, isolated from sugarcane.</title>
        <authorList>
            <person name="Schwab S."/>
            <person name="dos Santos Teixeira K.R."/>
            <person name="Simoes Araujo J.L."/>
            <person name="Soares Vidal M."/>
            <person name="Borges de Freitas H.R."/>
            <person name="Rivello Crivelaro A.L."/>
            <person name="Bueno de Camargo Nunes A."/>
            <person name="dos Santos C.M."/>
            <person name="Palmeira da Silva Rosa D."/>
            <person name="da Silva Padilha D."/>
            <person name="da Silva E."/>
            <person name="Araujo Terra L."/>
            <person name="Soares Mendes V."/>
            <person name="Farinelli L."/>
            <person name="Magalhaes Cruz L."/>
            <person name="Baldani J.I."/>
        </authorList>
    </citation>
    <scope>NUCLEOTIDE SEQUENCE [LARGE SCALE GENOMIC DNA]</scope>
    <source>
        <strain evidence="3 4">CBAmC</strain>
    </source>
</reference>
<dbReference type="PANTHER" id="PTHR44154:SF1">
    <property type="entry name" value="QUINONE OXIDOREDUCTASE"/>
    <property type="match status" value="1"/>
</dbReference>
<evidence type="ECO:0000259" key="2">
    <source>
        <dbReference type="SMART" id="SM00829"/>
    </source>
</evidence>
<sequence length="330" mass="33940">MIPTMKAAIVETQNGPFRITDIARPQPAAGQVLVRIQASGVNPLDTKIRAGAAAHARHPLPAILGLDLAGVVEAVDPGVTTFRPGDEVYGMTGGVGGLQGSLAQYAAVDADLLALKPANLTMREAAALPLVAITAWEGLMDRAKVRPRQTLLVQGGAGGVGHMAVQIGRALGAKVYATASAEDAGYVRGLGATPIDYAAETVADYVGRLTGGKGFELVYDTNGGAVLDASFQAVARFGHVVSALGWGSHALAPLSFKGATYSGVFTLAPLLTGVDRAHHGEILAQVTTLVEAGKLLPRLDPRTYTLDSVAEAHTAITDRSAKGKIVVSIA</sequence>
<feature type="domain" description="Enoyl reductase (ER)" evidence="2">
    <location>
        <begin position="15"/>
        <end position="327"/>
    </location>
</feature>
<name>A0A248JXZ8_9PROT</name>
<dbReference type="EMBL" id="CP022111">
    <property type="protein sequence ID" value="ASG23593.1"/>
    <property type="molecule type" value="Genomic_DNA"/>
</dbReference>
<gene>
    <name evidence="3" type="ORF">Y958_18705</name>
</gene>
<dbReference type="Proteomes" id="UP000197153">
    <property type="component" value="Chromosome 2"/>
</dbReference>
<dbReference type="Pfam" id="PF08240">
    <property type="entry name" value="ADH_N"/>
    <property type="match status" value="1"/>
</dbReference>
<dbReference type="InterPro" id="IPR036291">
    <property type="entry name" value="NAD(P)-bd_dom_sf"/>
</dbReference>
<dbReference type="InterPro" id="IPR051603">
    <property type="entry name" value="Zinc-ADH_QOR/CCCR"/>
</dbReference>
<dbReference type="GO" id="GO:0016491">
    <property type="term" value="F:oxidoreductase activity"/>
    <property type="evidence" value="ECO:0007669"/>
    <property type="project" value="InterPro"/>
</dbReference>
<dbReference type="InterPro" id="IPR011032">
    <property type="entry name" value="GroES-like_sf"/>
</dbReference>
<organism evidence="3 4">
    <name type="scientific">Nitrospirillum viridazoti CBAmc</name>
    <dbReference type="NCBI Taxonomy" id="1441467"/>
    <lineage>
        <taxon>Bacteria</taxon>
        <taxon>Pseudomonadati</taxon>
        <taxon>Pseudomonadota</taxon>
        <taxon>Alphaproteobacteria</taxon>
        <taxon>Rhodospirillales</taxon>
        <taxon>Azospirillaceae</taxon>
        <taxon>Nitrospirillum</taxon>
        <taxon>Nitrospirillum viridazoti</taxon>
    </lineage>
</organism>
<dbReference type="AlphaFoldDB" id="A0A248JXZ8"/>
<keyword evidence="4" id="KW-1185">Reference proteome</keyword>
<keyword evidence="1" id="KW-0521">NADP</keyword>
<dbReference type="CDD" id="cd08272">
    <property type="entry name" value="MDR6"/>
    <property type="match status" value="1"/>
</dbReference>
<proteinExistence type="predicted"/>
<evidence type="ECO:0000313" key="4">
    <source>
        <dbReference type="Proteomes" id="UP000197153"/>
    </source>
</evidence>
<dbReference type="RefSeq" id="WP_088873462.1">
    <property type="nucleotide sequence ID" value="NZ_CP022111.1"/>
</dbReference>
<dbReference type="InterPro" id="IPR013154">
    <property type="entry name" value="ADH-like_N"/>
</dbReference>
<accession>A0A248JXZ8</accession>
<dbReference type="Gene3D" id="3.90.180.10">
    <property type="entry name" value="Medium-chain alcohol dehydrogenases, catalytic domain"/>
    <property type="match status" value="1"/>
</dbReference>
<dbReference type="SUPFAM" id="SSF51735">
    <property type="entry name" value="NAD(P)-binding Rossmann-fold domains"/>
    <property type="match status" value="1"/>
</dbReference>
<dbReference type="Gene3D" id="3.40.50.720">
    <property type="entry name" value="NAD(P)-binding Rossmann-like Domain"/>
    <property type="match status" value="1"/>
</dbReference>
<protein>
    <submittedName>
        <fullName evidence="3">Quinone oxidoreductase</fullName>
    </submittedName>
</protein>
<dbReference type="Pfam" id="PF13602">
    <property type="entry name" value="ADH_zinc_N_2"/>
    <property type="match status" value="1"/>
</dbReference>
<evidence type="ECO:0000313" key="3">
    <source>
        <dbReference type="EMBL" id="ASG23593.1"/>
    </source>
</evidence>
<evidence type="ECO:0000256" key="1">
    <source>
        <dbReference type="ARBA" id="ARBA00022857"/>
    </source>
</evidence>
<dbReference type="KEGG" id="nao:Y958_18705"/>
<dbReference type="InterPro" id="IPR020843">
    <property type="entry name" value="ER"/>
</dbReference>